<protein>
    <submittedName>
        <fullName evidence="1">Uncharacterized protein</fullName>
    </submittedName>
</protein>
<name>A0ABQ9ZYQ5_9CRUS</name>
<accession>A0ABQ9ZYQ5</accession>
<gene>
    <name evidence="1" type="ORF">OUZ56_000037</name>
</gene>
<organism evidence="1 2">
    <name type="scientific">Daphnia magna</name>
    <dbReference type="NCBI Taxonomy" id="35525"/>
    <lineage>
        <taxon>Eukaryota</taxon>
        <taxon>Metazoa</taxon>
        <taxon>Ecdysozoa</taxon>
        <taxon>Arthropoda</taxon>
        <taxon>Crustacea</taxon>
        <taxon>Branchiopoda</taxon>
        <taxon>Diplostraca</taxon>
        <taxon>Cladocera</taxon>
        <taxon>Anomopoda</taxon>
        <taxon>Daphniidae</taxon>
        <taxon>Daphnia</taxon>
    </lineage>
</organism>
<comment type="caution">
    <text evidence="1">The sequence shown here is derived from an EMBL/GenBank/DDBJ whole genome shotgun (WGS) entry which is preliminary data.</text>
</comment>
<proteinExistence type="predicted"/>
<dbReference type="EMBL" id="JAOYFB010000036">
    <property type="protein sequence ID" value="KAK4017963.1"/>
    <property type="molecule type" value="Genomic_DNA"/>
</dbReference>
<dbReference type="Proteomes" id="UP001234178">
    <property type="component" value="Unassembled WGS sequence"/>
</dbReference>
<evidence type="ECO:0000313" key="1">
    <source>
        <dbReference type="EMBL" id="KAK4017963.1"/>
    </source>
</evidence>
<evidence type="ECO:0000313" key="2">
    <source>
        <dbReference type="Proteomes" id="UP001234178"/>
    </source>
</evidence>
<keyword evidence="2" id="KW-1185">Reference proteome</keyword>
<sequence>MNTRRTPKRFEVVVTHEVAWPFHFQCNIQSLFSRSKWELKLEHGNVRCYLYVAIFEVRRGPAIRFETEID</sequence>
<reference evidence="1 2" key="1">
    <citation type="journal article" date="2023" name="Nucleic Acids Res.">
        <title>The hologenome of Daphnia magna reveals possible DNA methylation and microbiome-mediated evolution of the host genome.</title>
        <authorList>
            <person name="Chaturvedi A."/>
            <person name="Li X."/>
            <person name="Dhandapani V."/>
            <person name="Marshall H."/>
            <person name="Kissane S."/>
            <person name="Cuenca-Cambronero M."/>
            <person name="Asole G."/>
            <person name="Calvet F."/>
            <person name="Ruiz-Romero M."/>
            <person name="Marangio P."/>
            <person name="Guigo R."/>
            <person name="Rago D."/>
            <person name="Mirbahai L."/>
            <person name="Eastwood N."/>
            <person name="Colbourne J.K."/>
            <person name="Zhou J."/>
            <person name="Mallon E."/>
            <person name="Orsini L."/>
        </authorList>
    </citation>
    <scope>NUCLEOTIDE SEQUENCE [LARGE SCALE GENOMIC DNA]</scope>
    <source>
        <strain evidence="1">LRV0_1</strain>
    </source>
</reference>